<keyword evidence="2" id="KW-1185">Reference proteome</keyword>
<dbReference type="GO" id="GO:0008080">
    <property type="term" value="F:N-acetyltransferase activity"/>
    <property type="evidence" value="ECO:0007669"/>
    <property type="project" value="TreeGrafter"/>
</dbReference>
<dbReference type="AlphaFoldDB" id="A0A8J9V003"/>
<dbReference type="InterPro" id="IPR016181">
    <property type="entry name" value="Acyl_CoA_acyltransferase"/>
</dbReference>
<dbReference type="Gene3D" id="3.40.630.30">
    <property type="match status" value="1"/>
</dbReference>
<accession>A0A8J9V003</accession>
<feature type="non-terminal residue" evidence="1">
    <location>
        <position position="256"/>
    </location>
</feature>
<protein>
    <recommendedName>
        <fullName evidence="3">N-acetyltransferase domain-containing protein</fullName>
    </recommendedName>
</protein>
<dbReference type="SUPFAM" id="SSF55729">
    <property type="entry name" value="Acyl-CoA N-acyltransferases (Nat)"/>
    <property type="match status" value="1"/>
</dbReference>
<proteinExistence type="predicted"/>
<dbReference type="PANTHER" id="PTHR20905">
    <property type="entry name" value="N-ACETYLTRANSFERASE-RELATED"/>
    <property type="match status" value="1"/>
</dbReference>
<organism evidence="1 2">
    <name type="scientific">Brenthis ino</name>
    <name type="common">lesser marbled fritillary</name>
    <dbReference type="NCBI Taxonomy" id="405034"/>
    <lineage>
        <taxon>Eukaryota</taxon>
        <taxon>Metazoa</taxon>
        <taxon>Ecdysozoa</taxon>
        <taxon>Arthropoda</taxon>
        <taxon>Hexapoda</taxon>
        <taxon>Insecta</taxon>
        <taxon>Pterygota</taxon>
        <taxon>Neoptera</taxon>
        <taxon>Endopterygota</taxon>
        <taxon>Lepidoptera</taxon>
        <taxon>Glossata</taxon>
        <taxon>Ditrysia</taxon>
        <taxon>Papilionoidea</taxon>
        <taxon>Nymphalidae</taxon>
        <taxon>Heliconiinae</taxon>
        <taxon>Argynnini</taxon>
        <taxon>Brenthis</taxon>
    </lineage>
</organism>
<evidence type="ECO:0000313" key="1">
    <source>
        <dbReference type="EMBL" id="CAH0729621.1"/>
    </source>
</evidence>
<name>A0A8J9V003_9NEOP</name>
<evidence type="ECO:0000313" key="2">
    <source>
        <dbReference type="Proteomes" id="UP000838878"/>
    </source>
</evidence>
<evidence type="ECO:0008006" key="3">
    <source>
        <dbReference type="Google" id="ProtNLM"/>
    </source>
</evidence>
<dbReference type="OrthoDB" id="8191594at2759"/>
<dbReference type="PANTHER" id="PTHR20905:SF28">
    <property type="entry name" value="GH28833P-RELATED"/>
    <property type="match status" value="1"/>
</dbReference>
<dbReference type="Proteomes" id="UP000838878">
    <property type="component" value="Chromosome 8"/>
</dbReference>
<reference evidence="1" key="1">
    <citation type="submission" date="2021-12" db="EMBL/GenBank/DDBJ databases">
        <authorList>
            <person name="Martin H S."/>
        </authorList>
    </citation>
    <scope>NUCLEOTIDE SEQUENCE</scope>
</reference>
<sequence>MEWMKTKDGKYRIESLSPATFPSALRVIRDAFCQDETVSIGSEVNKNPEAIEELLELCADAALDGVSAIAVAVDTGEVAAVAFNKIQVKTSDVSEKPFFEIFADERCTQASSRSLIQFMADVDGRCNLFEKYKVDCSLEIMFLATLREHRKQKLATLLCQISIDIARKFQDGPVAPIKVEDLGPKYSHLKNRNLIKKHPKICQAIWTSEASRKVGKALNFTVHLTVPFSEFVFNGKTYSERNGDEAAFCEVAALSL</sequence>
<dbReference type="EMBL" id="OV170228">
    <property type="protein sequence ID" value="CAH0729621.1"/>
    <property type="molecule type" value="Genomic_DNA"/>
</dbReference>
<gene>
    <name evidence="1" type="ORF">BINO364_LOCUS14684</name>
</gene>